<sequence>MKIFELHTVCSEINVEKSIQNIILEKYLANCNAVRLINDTSKVSKIEEDIMMTNCFKLISIEYLMFSTLRRNVTSRFRRHATKEMLFEFNFQISLKSNFIENRGIIFKQTIQEHNDTQFDKKSTMMSGVRNFIPKFLQICIVSSNDDADYEYINITTTTKETAEKLFVKYNLVAVDFKSKEVNALKLRKKLKFSSLMKVSSTSIAEQIFQQTIPEHNDFELHEKSKVKYSMMTSFLQEILGFFPVLPVFPVRLKIPGLFPVAMNPVVQQNGRSGVAATSIDDKKGGAQVNFDPNRVKIEASDSIDELVVLKK</sequence>
<name>A0A915L4S3_ROMCU</name>
<dbReference type="Proteomes" id="UP000887565">
    <property type="component" value="Unplaced"/>
</dbReference>
<accession>A0A915L4S3</accession>
<keyword evidence="1" id="KW-1185">Reference proteome</keyword>
<evidence type="ECO:0000313" key="1">
    <source>
        <dbReference type="Proteomes" id="UP000887565"/>
    </source>
</evidence>
<proteinExistence type="predicted"/>
<dbReference type="WBParaSite" id="nRc.2.0.1.t44775-RA">
    <property type="protein sequence ID" value="nRc.2.0.1.t44775-RA"/>
    <property type="gene ID" value="nRc.2.0.1.g44775"/>
</dbReference>
<evidence type="ECO:0000313" key="2">
    <source>
        <dbReference type="WBParaSite" id="nRc.2.0.1.t44775-RA"/>
    </source>
</evidence>
<organism evidence="1 2">
    <name type="scientific">Romanomermis culicivorax</name>
    <name type="common">Nematode worm</name>
    <dbReference type="NCBI Taxonomy" id="13658"/>
    <lineage>
        <taxon>Eukaryota</taxon>
        <taxon>Metazoa</taxon>
        <taxon>Ecdysozoa</taxon>
        <taxon>Nematoda</taxon>
        <taxon>Enoplea</taxon>
        <taxon>Dorylaimia</taxon>
        <taxon>Mermithida</taxon>
        <taxon>Mermithoidea</taxon>
        <taxon>Mermithidae</taxon>
        <taxon>Romanomermis</taxon>
    </lineage>
</organism>
<protein>
    <submittedName>
        <fullName evidence="2">Uncharacterized protein</fullName>
    </submittedName>
</protein>
<reference evidence="2" key="1">
    <citation type="submission" date="2022-11" db="UniProtKB">
        <authorList>
            <consortium name="WormBaseParasite"/>
        </authorList>
    </citation>
    <scope>IDENTIFICATION</scope>
</reference>
<dbReference type="AlphaFoldDB" id="A0A915L4S3"/>